<protein>
    <recommendedName>
        <fullName evidence="2">HTH cro/C1-type domain-containing protein</fullName>
    </recommendedName>
</protein>
<evidence type="ECO:0000256" key="1">
    <source>
        <dbReference type="ARBA" id="ARBA00023125"/>
    </source>
</evidence>
<keyword evidence="1" id="KW-0238">DNA-binding</keyword>
<reference evidence="3 4" key="1">
    <citation type="submission" date="2022-07" db="EMBL/GenBank/DDBJ databases">
        <title>Genome sequence of Terrisporobacter mayombei DSM6539.</title>
        <authorList>
            <person name="Boeer T."/>
            <person name="Bengelsdorf F.R."/>
            <person name="Daniel R."/>
            <person name="Poehlein A."/>
        </authorList>
    </citation>
    <scope>NUCLEOTIDE SEQUENCE [LARGE SCALE GENOMIC DNA]</scope>
    <source>
        <strain evidence="3 4">DSM 6539</strain>
    </source>
</reference>
<proteinExistence type="predicted"/>
<evidence type="ECO:0000259" key="2">
    <source>
        <dbReference type="PROSITE" id="PS50943"/>
    </source>
</evidence>
<dbReference type="PANTHER" id="PTHR46558">
    <property type="entry name" value="TRACRIPTIONAL REGULATORY PROTEIN-RELATED-RELATED"/>
    <property type="match status" value="1"/>
</dbReference>
<dbReference type="CDD" id="cd00093">
    <property type="entry name" value="HTH_XRE"/>
    <property type="match status" value="1"/>
</dbReference>
<feature type="domain" description="HTH cro/C1-type" evidence="2">
    <location>
        <begin position="9"/>
        <end position="63"/>
    </location>
</feature>
<keyword evidence="4" id="KW-1185">Reference proteome</keyword>
<dbReference type="PANTHER" id="PTHR46558:SF11">
    <property type="entry name" value="HTH-TYPE TRANSCRIPTIONAL REGULATOR XRE"/>
    <property type="match status" value="1"/>
</dbReference>
<dbReference type="Proteomes" id="UP001235030">
    <property type="component" value="Chromosome"/>
</dbReference>
<dbReference type="SUPFAM" id="SSF47413">
    <property type="entry name" value="lambda repressor-like DNA-binding domains"/>
    <property type="match status" value="1"/>
</dbReference>
<dbReference type="Gene3D" id="1.10.260.40">
    <property type="entry name" value="lambda repressor-like DNA-binding domains"/>
    <property type="match status" value="1"/>
</dbReference>
<dbReference type="InterPro" id="IPR010982">
    <property type="entry name" value="Lambda_DNA-bd_dom_sf"/>
</dbReference>
<organism evidence="3 4">
    <name type="scientific">Terrisporobacter mayombei</name>
    <dbReference type="NCBI Taxonomy" id="1541"/>
    <lineage>
        <taxon>Bacteria</taxon>
        <taxon>Bacillati</taxon>
        <taxon>Bacillota</taxon>
        <taxon>Clostridia</taxon>
        <taxon>Peptostreptococcales</taxon>
        <taxon>Peptostreptococcaceae</taxon>
        <taxon>Terrisporobacter</taxon>
    </lineage>
</organism>
<dbReference type="InterPro" id="IPR001387">
    <property type="entry name" value="Cro/C1-type_HTH"/>
</dbReference>
<dbReference type="EMBL" id="CP101637">
    <property type="protein sequence ID" value="WMT80617.1"/>
    <property type="molecule type" value="Genomic_DNA"/>
</dbReference>
<evidence type="ECO:0000313" key="3">
    <source>
        <dbReference type="EMBL" id="WMT80617.1"/>
    </source>
</evidence>
<evidence type="ECO:0000313" key="4">
    <source>
        <dbReference type="Proteomes" id="UP001235030"/>
    </source>
</evidence>
<name>A0ABY9PY34_9FIRM</name>
<dbReference type="SMART" id="SM00530">
    <property type="entry name" value="HTH_XRE"/>
    <property type="match status" value="1"/>
</dbReference>
<dbReference type="Pfam" id="PF01381">
    <property type="entry name" value="HTH_3"/>
    <property type="match status" value="1"/>
</dbReference>
<accession>A0ABY9PY34</accession>
<dbReference type="PROSITE" id="PS50943">
    <property type="entry name" value="HTH_CROC1"/>
    <property type="match status" value="1"/>
</dbReference>
<sequence>MIIMLGDNIRENREKLGINQVELAKLMGVSKQTVSNWENDNRIPPTQTLDKLADIFNVTTDSLLGRSEDLKLDNTYIDIENDEDYAVAKEISKLDVEDKEFIKQMIKKLNKNKQEK</sequence>
<gene>
    <name evidence="3" type="ORF">TEMA_09380</name>
</gene>